<dbReference type="SUPFAM" id="SSF48452">
    <property type="entry name" value="TPR-like"/>
    <property type="match status" value="1"/>
</dbReference>
<comment type="caution">
    <text evidence="1">The sequence shown here is derived from an EMBL/GenBank/DDBJ whole genome shotgun (WGS) entry which is preliminary data.</text>
</comment>
<dbReference type="EMBL" id="JAMPLM010000014">
    <property type="protein sequence ID" value="MEP1059955.1"/>
    <property type="molecule type" value="Genomic_DNA"/>
</dbReference>
<dbReference type="InterPro" id="IPR011990">
    <property type="entry name" value="TPR-like_helical_dom_sf"/>
</dbReference>
<evidence type="ECO:0000313" key="2">
    <source>
        <dbReference type="Proteomes" id="UP001476950"/>
    </source>
</evidence>
<dbReference type="Pfam" id="PF14559">
    <property type="entry name" value="TPR_19"/>
    <property type="match status" value="1"/>
</dbReference>
<dbReference type="RefSeq" id="WP_190446957.1">
    <property type="nucleotide sequence ID" value="NZ_JAMPLM010000014.1"/>
</dbReference>
<reference evidence="1 2" key="1">
    <citation type="submission" date="2022-04" db="EMBL/GenBank/DDBJ databases">
        <title>Positive selection, recombination, and allopatry shape intraspecific diversity of widespread and dominant cyanobacteria.</title>
        <authorList>
            <person name="Wei J."/>
            <person name="Shu W."/>
            <person name="Hu C."/>
        </authorList>
    </citation>
    <scope>NUCLEOTIDE SEQUENCE [LARGE SCALE GENOMIC DNA]</scope>
    <source>
        <strain evidence="1 2">AS-A4</strain>
    </source>
</reference>
<organism evidence="1 2">
    <name type="scientific">Stenomitos frigidus AS-A4</name>
    <dbReference type="NCBI Taxonomy" id="2933935"/>
    <lineage>
        <taxon>Bacteria</taxon>
        <taxon>Bacillati</taxon>
        <taxon>Cyanobacteriota</taxon>
        <taxon>Cyanophyceae</taxon>
        <taxon>Leptolyngbyales</taxon>
        <taxon>Leptolyngbyaceae</taxon>
        <taxon>Stenomitos</taxon>
    </lineage>
</organism>
<sequence length="363" mass="41373">MLDAIAAAFDRQDYQTAAQLVAQLLAQSPQNPWAQFYAGRLQEVSGKLDTAADTYRQLLRATTNQKLAGYLRQGIQRIETKQRDRRQQAIAQATAEPNNNASGFLVLEAVTGDDRATVVQNFARVMKLDAYTVRMLLPNRGWRLYRAGVTGELQVYGQELRQAGIPTFWASQPEIEAIQLFRVNSFQAASPKATVVCQNVQDQVGFLSFDWSEVTQRVEGMLPIFEQVLDVGYRNRLERKAETQDYAHFCDLHLPGRRCILRLHDSSYQFDEGVTANAQVAIAPTDRTTIRTNWNQLMALLKRQTPNAETWSQFTPFGETAADFSRPLLRLKPHIYLSRREDSYWDSAFHLYSSLIFLRGAKR</sequence>
<dbReference type="Proteomes" id="UP001476950">
    <property type="component" value="Unassembled WGS sequence"/>
</dbReference>
<accession>A0ABV0KNL1</accession>
<gene>
    <name evidence="1" type="ORF">NDI38_16070</name>
</gene>
<name>A0ABV0KNL1_9CYAN</name>
<dbReference type="Gene3D" id="1.25.40.10">
    <property type="entry name" value="Tetratricopeptide repeat domain"/>
    <property type="match status" value="1"/>
</dbReference>
<proteinExistence type="predicted"/>
<keyword evidence="2" id="KW-1185">Reference proteome</keyword>
<evidence type="ECO:0000313" key="1">
    <source>
        <dbReference type="EMBL" id="MEP1059955.1"/>
    </source>
</evidence>
<protein>
    <submittedName>
        <fullName evidence="1">Tetratricopeptide repeat protein</fullName>
    </submittedName>
</protein>